<organism evidence="2">
    <name type="scientific">uncultured Desulfobacterium sp</name>
    <dbReference type="NCBI Taxonomy" id="201089"/>
    <lineage>
        <taxon>Bacteria</taxon>
        <taxon>Pseudomonadati</taxon>
        <taxon>Thermodesulfobacteriota</taxon>
        <taxon>Desulfobacteria</taxon>
        <taxon>Desulfobacterales</taxon>
        <taxon>Desulfobacteriaceae</taxon>
        <taxon>Desulfobacterium</taxon>
        <taxon>environmental samples</taxon>
    </lineage>
</organism>
<protein>
    <submittedName>
        <fullName evidence="2">Uncharacterized protein</fullName>
    </submittedName>
</protein>
<proteinExistence type="predicted"/>
<accession>E1YLS5</accession>
<feature type="region of interest" description="Disordered" evidence="1">
    <location>
        <begin position="52"/>
        <end position="73"/>
    </location>
</feature>
<name>E1YLS5_9BACT</name>
<dbReference type="InterPro" id="IPR036691">
    <property type="entry name" value="Endo/exonu/phosph_ase_sf"/>
</dbReference>
<evidence type="ECO:0000313" key="2">
    <source>
        <dbReference type="EMBL" id="CBX31058.1"/>
    </source>
</evidence>
<reference evidence="2" key="1">
    <citation type="journal article" date="2011" name="Environ. Microbiol.">
        <title>Genomic insights into the metabolic potential of the polycyclic aromatic hydrocarbon degrading sulfate-reducing Deltaproteobacterium N47.</title>
        <authorList>
            <person name="Bergmann F."/>
            <person name="Selesi D."/>
            <person name="Weinmaier T."/>
            <person name="Tischler P."/>
            <person name="Rattei T."/>
            <person name="Meckenstock R.U."/>
        </authorList>
    </citation>
    <scope>NUCLEOTIDE SEQUENCE</scope>
</reference>
<dbReference type="SUPFAM" id="SSF56219">
    <property type="entry name" value="DNase I-like"/>
    <property type="match status" value="1"/>
</dbReference>
<feature type="compositionally biased region" description="Basic and acidic residues" evidence="1">
    <location>
        <begin position="58"/>
        <end position="67"/>
    </location>
</feature>
<sequence>MNGNAVCFIISFTSAWTHRFNPSGPDLPEYSLFDQIWVSQALAGRFANPTIDRRTKHKGDGSDHDPAWIDIDL</sequence>
<evidence type="ECO:0000256" key="1">
    <source>
        <dbReference type="SAM" id="MobiDB-lite"/>
    </source>
</evidence>
<gene>
    <name evidence="2" type="ORF">N47_E45700</name>
</gene>
<dbReference type="AlphaFoldDB" id="E1YLS5"/>
<dbReference type="EMBL" id="FR695877">
    <property type="protein sequence ID" value="CBX31058.1"/>
    <property type="molecule type" value="Genomic_DNA"/>
</dbReference>